<feature type="chain" id="PRO_5044263603" evidence="2">
    <location>
        <begin position="21"/>
        <end position="616"/>
    </location>
</feature>
<accession>A0AB34FWB0</accession>
<comment type="caution">
    <text evidence="3">The sequence shown here is derived from an EMBL/GenBank/DDBJ whole genome shotgun (WGS) entry which is preliminary data.</text>
</comment>
<dbReference type="AlphaFoldDB" id="A0AB34FWB0"/>
<feature type="compositionally biased region" description="Basic and acidic residues" evidence="1">
    <location>
        <begin position="607"/>
        <end position="616"/>
    </location>
</feature>
<keyword evidence="4" id="KW-1185">Reference proteome</keyword>
<dbReference type="EMBL" id="JAQHRD010000002">
    <property type="protein sequence ID" value="KAJ6443728.1"/>
    <property type="molecule type" value="Genomic_DNA"/>
</dbReference>
<feature type="compositionally biased region" description="Acidic residues" evidence="1">
    <location>
        <begin position="294"/>
        <end position="346"/>
    </location>
</feature>
<gene>
    <name evidence="3" type="ORF">O9K51_02114</name>
</gene>
<organism evidence="3 4">
    <name type="scientific">Purpureocillium lavendulum</name>
    <dbReference type="NCBI Taxonomy" id="1247861"/>
    <lineage>
        <taxon>Eukaryota</taxon>
        <taxon>Fungi</taxon>
        <taxon>Dikarya</taxon>
        <taxon>Ascomycota</taxon>
        <taxon>Pezizomycotina</taxon>
        <taxon>Sordariomycetes</taxon>
        <taxon>Hypocreomycetidae</taxon>
        <taxon>Hypocreales</taxon>
        <taxon>Ophiocordycipitaceae</taxon>
        <taxon>Purpureocillium</taxon>
    </lineage>
</organism>
<proteinExistence type="predicted"/>
<protein>
    <submittedName>
        <fullName evidence="3">Caffeine resistance</fullName>
    </submittedName>
</protein>
<evidence type="ECO:0000313" key="4">
    <source>
        <dbReference type="Proteomes" id="UP001163105"/>
    </source>
</evidence>
<name>A0AB34FWB0_9HYPO</name>
<evidence type="ECO:0000256" key="1">
    <source>
        <dbReference type="SAM" id="MobiDB-lite"/>
    </source>
</evidence>
<keyword evidence="2" id="KW-0732">Signal</keyword>
<feature type="region of interest" description="Disordered" evidence="1">
    <location>
        <begin position="258"/>
        <end position="391"/>
    </location>
</feature>
<feature type="region of interest" description="Disordered" evidence="1">
    <location>
        <begin position="586"/>
        <end position="616"/>
    </location>
</feature>
<feature type="compositionally biased region" description="Basic and acidic residues" evidence="1">
    <location>
        <begin position="260"/>
        <end position="270"/>
    </location>
</feature>
<sequence>MAPQLAIWALISLAAHATSAQPNEPQFDPILAPALTQGEVWEVMIAQDPRAEGLLEYCQAINIVDREACRQKLFDTPEELCKPFGSPDFIDCESLFDPSSSNTPPPQSAVALEAAARCLERNKHSGNKALTKMFELNMFEMAQTASFKNTRPVPQGMVQDASGQWFEYKYSIEERLKAAEEVKKQWEALTNWAFDFGSLGTGAATAKYGSWPSAAATGAVLAGKYLTAELSYWTGYGHPEIVGQRPWKCPSEGTHCFNAEGDKAPKEKFNKPPQTPGSDGDSGDGGGGQGTDDNTGDDIADSDDDDNETTEDDDDETEDEDTETAENDGEDGEGDEDDEDDVDEEISTPADLDGTERGHLEQCAEEEERKIWQHIGSTTVDPDKPTEDEKQAEAEALLASGICDATYYGVEKCKAWEDALHSHELPPEFPTRDEKQAEAEQLLASGICDTAFYGFEFCQKWKNELDSTPVNNPEIVPPVLNPFPLCSENVLASGGCELLRLEFHAKYMTSQNATAAVDKLFTPSPPIKGRLPTVDQIIMGLRRDFSLTPKSEGQKRSPSLIMRGGMPLPRRRLYLYRKTGNGAGRLTGKFGAGLGSRNSNRVRKAPKQKDRSHDEL</sequence>
<feature type="compositionally biased region" description="Basic and acidic residues" evidence="1">
    <location>
        <begin position="381"/>
        <end position="391"/>
    </location>
</feature>
<feature type="signal peptide" evidence="2">
    <location>
        <begin position="1"/>
        <end position="20"/>
    </location>
</feature>
<evidence type="ECO:0000313" key="3">
    <source>
        <dbReference type="EMBL" id="KAJ6443728.1"/>
    </source>
</evidence>
<evidence type="ECO:0000256" key="2">
    <source>
        <dbReference type="SAM" id="SignalP"/>
    </source>
</evidence>
<dbReference type="Proteomes" id="UP001163105">
    <property type="component" value="Unassembled WGS sequence"/>
</dbReference>
<reference evidence="3" key="1">
    <citation type="submission" date="2023-01" db="EMBL/GenBank/DDBJ databases">
        <title>The growth and conidiation of Purpureocillium lavendulum are regulated by nitrogen source and histone H3K14 acetylation.</title>
        <authorList>
            <person name="Tang P."/>
            <person name="Han J."/>
            <person name="Zhang C."/>
            <person name="Tang P."/>
            <person name="Qi F."/>
            <person name="Zhang K."/>
            <person name="Liang L."/>
        </authorList>
    </citation>
    <scope>NUCLEOTIDE SEQUENCE</scope>
    <source>
        <strain evidence="3">YMF1.00683</strain>
    </source>
</reference>
<feature type="compositionally biased region" description="Basic and acidic residues" evidence="1">
    <location>
        <begin position="354"/>
        <end position="371"/>
    </location>
</feature>